<keyword evidence="1" id="KW-0812">Transmembrane</keyword>
<dbReference type="Proteomes" id="UP000000814">
    <property type="component" value="Chromosome"/>
</dbReference>
<reference evidence="2 3" key="1">
    <citation type="journal article" date="2001" name="J. Bacteriol.">
        <title>Genome sequence and comparative analysis of the solvent-producing bacterium Clostridium acetobutylicum.</title>
        <authorList>
            <person name="Nolling J."/>
            <person name="Breton G."/>
            <person name="Omelchenko M.V."/>
            <person name="Makarova K.S."/>
            <person name="Zeng Q."/>
            <person name="Gibson R."/>
            <person name="Lee H.M."/>
            <person name="Dubois J."/>
            <person name="Qiu D."/>
            <person name="Hitti J."/>
            <person name="Wolf Y.I."/>
            <person name="Tatusov R.L."/>
            <person name="Sabathe F."/>
            <person name="Doucette-Stamm L."/>
            <person name="Soucaille P."/>
            <person name="Daly M.J."/>
            <person name="Bennett G.N."/>
            <person name="Koonin E.V."/>
            <person name="Smith D.R."/>
        </authorList>
    </citation>
    <scope>NUCLEOTIDE SEQUENCE [LARGE SCALE GENOMIC DNA]</scope>
    <source>
        <strain evidence="3">ATCC 824 / DSM 792 / JCM 1419 / LMG 5710 / VKM B-1787</strain>
    </source>
</reference>
<keyword evidence="1" id="KW-1133">Transmembrane helix</keyword>
<proteinExistence type="predicted"/>
<name>Q97K77_CLOAB</name>
<evidence type="ECO:0000313" key="2">
    <source>
        <dbReference type="EMBL" id="AAK79018.1"/>
    </source>
</evidence>
<feature type="transmembrane region" description="Helical" evidence="1">
    <location>
        <begin position="6"/>
        <end position="26"/>
    </location>
</feature>
<evidence type="ECO:0000256" key="1">
    <source>
        <dbReference type="SAM" id="Phobius"/>
    </source>
</evidence>
<dbReference type="STRING" id="272562.CA_C1042"/>
<feature type="transmembrane region" description="Helical" evidence="1">
    <location>
        <begin position="38"/>
        <end position="58"/>
    </location>
</feature>
<accession>Q97K77</accession>
<dbReference type="KEGG" id="cac:CA_C1042"/>
<dbReference type="OrthoDB" id="9954578at2"/>
<dbReference type="PATRIC" id="fig|272562.8.peg.1250"/>
<protein>
    <submittedName>
        <fullName evidence="2">Predicted membrane protein</fullName>
    </submittedName>
</protein>
<dbReference type="PIR" id="G97028">
    <property type="entry name" value="G97028"/>
</dbReference>
<dbReference type="EMBL" id="AE001437">
    <property type="protein sequence ID" value="AAK79018.1"/>
    <property type="molecule type" value="Genomic_DNA"/>
</dbReference>
<feature type="transmembrane region" description="Helical" evidence="1">
    <location>
        <begin position="70"/>
        <end position="92"/>
    </location>
</feature>
<keyword evidence="3" id="KW-1185">Reference proteome</keyword>
<evidence type="ECO:0000313" key="3">
    <source>
        <dbReference type="Proteomes" id="UP000000814"/>
    </source>
</evidence>
<sequence>MHMAFSIKTLAILFLLMIAVMSVYNFTKRFFISKLNKWVILAFIIIMFFAANIIGARLKIGVSGFNINQIVYYAVMALFLFGLYAFFDVVGWSKTSRAEKRNTGKKMVIKPKAKPNRVKKKDGK</sequence>
<organism evidence="2 3">
    <name type="scientific">Clostridium acetobutylicum (strain ATCC 824 / DSM 792 / JCM 1419 / IAM 19013 / LMG 5710 / NBRC 13948 / NRRL B-527 / VKM B-1787 / 2291 / W)</name>
    <dbReference type="NCBI Taxonomy" id="272562"/>
    <lineage>
        <taxon>Bacteria</taxon>
        <taxon>Bacillati</taxon>
        <taxon>Bacillota</taxon>
        <taxon>Clostridia</taxon>
        <taxon>Eubacteriales</taxon>
        <taxon>Clostridiaceae</taxon>
        <taxon>Clostridium</taxon>
    </lineage>
</organism>
<dbReference type="AlphaFoldDB" id="Q97K77"/>
<dbReference type="HOGENOM" id="CLU_161221_0_0_9"/>
<keyword evidence="1" id="KW-0472">Membrane</keyword>
<gene>
    <name evidence="2" type="ordered locus">CA_C1042</name>
</gene>